<protein>
    <submittedName>
        <fullName evidence="1">Uncharacterized protein</fullName>
    </submittedName>
</protein>
<dbReference type="AlphaFoldDB" id="A0A9X2GSC1"/>
<keyword evidence="2" id="KW-1185">Reference proteome</keyword>
<comment type="caution">
    <text evidence="1">The sequence shown here is derived from an EMBL/GenBank/DDBJ whole genome shotgun (WGS) entry which is preliminary data.</text>
</comment>
<reference evidence="1" key="1">
    <citation type="submission" date="2022-06" db="EMBL/GenBank/DDBJ databases">
        <title>Sequencing the genomes of 1000 actinobacteria strains.</title>
        <authorList>
            <person name="Klenk H.-P."/>
        </authorList>
    </citation>
    <scope>NUCLEOTIDE SEQUENCE</scope>
    <source>
        <strain evidence="1">DSM 46694</strain>
    </source>
</reference>
<dbReference type="EMBL" id="JAMZEB010000002">
    <property type="protein sequence ID" value="MCP2363050.1"/>
    <property type="molecule type" value="Genomic_DNA"/>
</dbReference>
<name>A0A9X2GSC1_9ACTN</name>
<evidence type="ECO:0000313" key="1">
    <source>
        <dbReference type="EMBL" id="MCP2363050.1"/>
    </source>
</evidence>
<evidence type="ECO:0000313" key="2">
    <source>
        <dbReference type="Proteomes" id="UP001139648"/>
    </source>
</evidence>
<dbReference type="Proteomes" id="UP001139648">
    <property type="component" value="Unassembled WGS sequence"/>
</dbReference>
<dbReference type="RefSeq" id="WP_253754347.1">
    <property type="nucleotide sequence ID" value="NZ_BAABKA010000023.1"/>
</dbReference>
<sequence length="113" mass="12328">MTQAVAGALDLLMQVAIGLPIPIKLPLPTSTDFDHFFEALGRMRVLIEDEPIPGHAIGHLDQAVLMIQTSMDLIHIAASHDEIEWRYDAVHLHCAAAAANLALTQMILNGQIE</sequence>
<gene>
    <name evidence="1" type="ORF">HD597_010070</name>
</gene>
<accession>A0A9X2GSC1</accession>
<proteinExistence type="predicted"/>
<organism evidence="1 2">
    <name type="scientific">Nonomuraea thailandensis</name>
    <dbReference type="NCBI Taxonomy" id="1188745"/>
    <lineage>
        <taxon>Bacteria</taxon>
        <taxon>Bacillati</taxon>
        <taxon>Actinomycetota</taxon>
        <taxon>Actinomycetes</taxon>
        <taxon>Streptosporangiales</taxon>
        <taxon>Streptosporangiaceae</taxon>
        <taxon>Nonomuraea</taxon>
    </lineage>
</organism>